<dbReference type="RefSeq" id="WP_100376491.1">
    <property type="nucleotide sequence ID" value="NZ_PGFD01000001.1"/>
</dbReference>
<dbReference type="EMBL" id="PGFD01000001">
    <property type="protein sequence ID" value="PJJ67806.1"/>
    <property type="molecule type" value="Genomic_DNA"/>
</dbReference>
<dbReference type="SUPFAM" id="SSF103515">
    <property type="entry name" value="Autotransporter"/>
    <property type="match status" value="1"/>
</dbReference>
<name>A0A2M9CAB9_9FLAO</name>
<accession>A0A2M9CAB9</accession>
<dbReference type="AlphaFoldDB" id="A0A2M9CAB9"/>
<dbReference type="OrthoDB" id="1001751at2"/>
<dbReference type="InterPro" id="IPR021958">
    <property type="entry name" value="DUF3575"/>
</dbReference>
<dbReference type="InterPro" id="IPR036709">
    <property type="entry name" value="Autotransporte_beta_dom_sf"/>
</dbReference>
<dbReference type="Proteomes" id="UP000228740">
    <property type="component" value="Unassembled WGS sequence"/>
</dbReference>
<comment type="caution">
    <text evidence="1">The sequence shown here is derived from an EMBL/GenBank/DDBJ whole genome shotgun (WGS) entry which is preliminary data.</text>
</comment>
<reference evidence="1 2" key="1">
    <citation type="submission" date="2017-11" db="EMBL/GenBank/DDBJ databases">
        <title>Genomic Encyclopedia of Archaeal and Bacterial Type Strains, Phase II (KMG-II): From Individual Species to Whole Genera.</title>
        <authorList>
            <person name="Goeker M."/>
        </authorList>
    </citation>
    <scope>NUCLEOTIDE SEQUENCE [LARGE SCALE GENOMIC DNA]</scope>
    <source>
        <strain evidence="1 2">DSM 27617</strain>
    </source>
</reference>
<gene>
    <name evidence="1" type="ORF">CLV73_1825</name>
</gene>
<evidence type="ECO:0000313" key="1">
    <source>
        <dbReference type="EMBL" id="PJJ67806.1"/>
    </source>
</evidence>
<sequence>MSFMLKDISLIIGLFSTAMLNAQTELKVNTVFIPMGIYNVGIEKPVNSKISLQAEVFVSPWKSFLGKNLQIYMGTMEGRYYFKETGNKWYVGTYLSMAAFNLQKWNYWSKTTVEDENGIPELLPDGSVRLTERYQKGLAFIWGISAGYHFVLDKKWGLDVFAGAGFTQSLYKGYFEDNNERYDGAKKWNKSGEVLPTRAGVMLTYKLE</sequence>
<keyword evidence="2" id="KW-1185">Reference proteome</keyword>
<evidence type="ECO:0000313" key="2">
    <source>
        <dbReference type="Proteomes" id="UP000228740"/>
    </source>
</evidence>
<organism evidence="1 2">
    <name type="scientific">Chryseobacterium geocarposphaerae</name>
    <dbReference type="NCBI Taxonomy" id="1416776"/>
    <lineage>
        <taxon>Bacteria</taxon>
        <taxon>Pseudomonadati</taxon>
        <taxon>Bacteroidota</taxon>
        <taxon>Flavobacteriia</taxon>
        <taxon>Flavobacteriales</taxon>
        <taxon>Weeksellaceae</taxon>
        <taxon>Chryseobacterium group</taxon>
        <taxon>Chryseobacterium</taxon>
    </lineage>
</organism>
<protein>
    <submittedName>
        <fullName evidence="1">Uncharacterized protein DUF3575</fullName>
    </submittedName>
</protein>
<proteinExistence type="predicted"/>
<dbReference type="Pfam" id="PF12099">
    <property type="entry name" value="DUF3575"/>
    <property type="match status" value="1"/>
</dbReference>